<feature type="domain" description="Vitellogenin" evidence="10">
    <location>
        <begin position="31"/>
        <end position="697"/>
    </location>
</feature>
<evidence type="ECO:0000256" key="7">
    <source>
        <dbReference type="PROSITE-ProRule" id="PRU00557"/>
    </source>
</evidence>
<keyword evidence="4" id="KW-0758">Storage protein</keyword>
<dbReference type="PROSITE" id="PS51233">
    <property type="entry name" value="VWFD"/>
    <property type="match status" value="1"/>
</dbReference>
<dbReference type="OMA" id="DMRPANG"/>
<dbReference type="KEGG" id="nai:NECAME_11861"/>
<accession>W2T2G3</accession>
<dbReference type="Gene3D" id="2.30.230.10">
    <property type="entry name" value="Lipovitellin, beta-sheet shell regions, chain A"/>
    <property type="match status" value="1"/>
</dbReference>
<organism evidence="12 13">
    <name type="scientific">Necator americanus</name>
    <name type="common">Human hookworm</name>
    <dbReference type="NCBI Taxonomy" id="51031"/>
    <lineage>
        <taxon>Eukaryota</taxon>
        <taxon>Metazoa</taxon>
        <taxon>Ecdysozoa</taxon>
        <taxon>Nematoda</taxon>
        <taxon>Chromadorea</taxon>
        <taxon>Rhabditida</taxon>
        <taxon>Rhabditina</taxon>
        <taxon>Rhabditomorpha</taxon>
        <taxon>Strongyloidea</taxon>
        <taxon>Ancylostomatidae</taxon>
        <taxon>Bunostominae</taxon>
        <taxon>Necator</taxon>
    </lineage>
</organism>
<comment type="caution">
    <text evidence="7">Lacks conserved residue(s) required for the propagation of feature annotation.</text>
</comment>
<proteinExistence type="predicted"/>
<dbReference type="Gene3D" id="2.20.80.10">
    <property type="entry name" value="Lipovitellin-phosvitin complex, chain A, domain 4"/>
    <property type="match status" value="1"/>
</dbReference>
<feature type="chain" id="PRO_5012723274" evidence="9">
    <location>
        <begin position="16"/>
        <end position="1676"/>
    </location>
</feature>
<evidence type="ECO:0000256" key="4">
    <source>
        <dbReference type="ARBA" id="ARBA00022761"/>
    </source>
</evidence>
<sequence length="1676" mass="201689">MKLLATVALLGLALASTFTWKPTPQIHEEVFRPGREYRYLFDGQVTTGLALPNTQQSATRIQAMVNLQPVDERIFLFQLREVRFGTIQEEFEPRHLLPFEHYQIVKLDEEQKEMLKMPIRFAYRHGLVGEIEFSEEDKPWSVNIKKAIINMLQINLLKRDETRTRDREDEAENKNFFVAVERTLEGECEVEYTTTQTETEKVQWTKSINFQKCNVRPEVQYGIRMRDMKNNDEKLFTTVMKFDVTGNRDEYLVREVELKSQYKFVPLSKKHELITSIVNNKMTLVYAGKVEAQIPNIRHHRTENLIYNSEWELSEEKFAMTGDEKYLHRIPEWKNKMEHIEKIINTMIRHMEEKVDLENSHMFARLVKLLRLCREQELIRIERFMEGHEKAHHKIRALYYDALAMAGTKVTVTYLMNKIVEENIDNIKAARLLKALAEVRIPSEHIANEVLRVCESGIAEKVPYLKQSCWLTYGAIFNGLCNKEMLAVHRFEKVCPRELKEKFVRKVIDIFEKVETRYEKVLMLKTLANAGVDISVFNLEKIIYDKEQEKTIRIEAINALRRLRHIMPRKVQSILMPIYKNRLEKDEIRMVALRRILETEPEQVIIDQIVHQMEVERDQQLRAYTFRTLKTISEFPEINEKTVLRVNKALRTVDCEFYERLHKRVFRWTVRNIDKRYGASVTMDNLMTKDSVLPKELLTSLDAILGGDWYKHFLHFGISQQNVEEILNKLLRKFEDEDMEQLVVRGKRSTIYAPSEIFRRIYEKLNFVRRHHDKEEPHLMLYIRYKDMDYAFLPIDVDTIPQFFKNMVRDGKLELDEIERLLATGTHFSKTAGFYIYEYERKIPTTLGLPLKLTSKMPTVGTLQGHVKMEMEPRQSKTFDGLRLRLVLNPKIATTHVVRVVVINPIVESGFKMLHSATFEHPIETETEVTWRHQLRVKTTFRPLEQKKNVFHLQSRPVTFIRHMRKTLHAYPEPTEVTLHLHEHLYPVKSFEHTYLKRYGQKVIITGTMHRPVIRKMESLLNPVLFGYNTIDIHVEPTEDIPKEYVFNMELETFVPERMERPELEKVFKNNDEFFEIEDELEPRRREERRTRLSTYVRNFQIEKAYKHRLFCKLETVGQREKHEAEMELRAVCDNKYRFCRTNLLLRRTPLEKENRHWEMRLDAQTMYPQIPKSFEQLKEMLNRQFHGIIDVTWGSEQRNTAFIRMQGEQTREQKMWMNELERKENKLTEMEKLRIASHLNLYKIMVKYEVNRETEHYMSKLFTLLNTWKMWNTEYEMVNNKERVLRVQMEIEPMNRRTFDLRIETPEKRIVMRNLKMPLRLPTLNIHDMNELELTSVKDVVRHVVKHNRAECTVRTRETNTFDNLRLRTPLTTCYSVLAKDCHSEEPRFAVMMKKIEKDREEKKLKIVTPHYVYELEMINNELAVKINDRRIHHEEFKKHRVMRVDENLYKIDIEDVVVLFDGYEANIKLSHMYKNMQCGICGHYDGEKWNDLRRADNEETETVEDFHRSYIAKDENCEIDENEFKKESNHRLEKDLMHRNYRLREEKELRDEYREDRRRYQDEWNEKDKERYERDETYEREEEMETREPILRTRVIERERHVCFSLEPVRECPKNTIVKRNEEEEREVEFTCLRENSNTRRLLRKAREEVIPRHLLEGERWMTTIRVPKICTVY</sequence>
<dbReference type="GeneID" id="25351889"/>
<evidence type="ECO:0000256" key="1">
    <source>
        <dbReference type="ARBA" id="ARBA00004613"/>
    </source>
</evidence>
<dbReference type="STRING" id="51031.W2T2G3"/>
<dbReference type="SUPFAM" id="SSF48431">
    <property type="entry name" value="Lipovitellin-phosvitin complex, superhelical domain"/>
    <property type="match status" value="1"/>
</dbReference>
<evidence type="ECO:0000256" key="9">
    <source>
        <dbReference type="SAM" id="SignalP"/>
    </source>
</evidence>
<keyword evidence="3 9" id="KW-0732">Signal</keyword>
<dbReference type="PANTHER" id="PTHR23345:SF15">
    <property type="entry name" value="VITELLOGENIN 1-RELATED"/>
    <property type="match status" value="1"/>
</dbReference>
<dbReference type="PROSITE" id="PS51211">
    <property type="entry name" value="VITELLOGENIN"/>
    <property type="match status" value="1"/>
</dbReference>
<dbReference type="PANTHER" id="PTHR23345">
    <property type="entry name" value="VITELLOGENIN-RELATED"/>
    <property type="match status" value="1"/>
</dbReference>
<evidence type="ECO:0000256" key="6">
    <source>
        <dbReference type="ARBA" id="ARBA00023180"/>
    </source>
</evidence>
<feature type="coiled-coil region" evidence="8">
    <location>
        <begin position="1545"/>
        <end position="1572"/>
    </location>
</feature>
<gene>
    <name evidence="12" type="ORF">NECAME_11861</name>
</gene>
<evidence type="ECO:0000313" key="13">
    <source>
        <dbReference type="Proteomes" id="UP000053676"/>
    </source>
</evidence>
<dbReference type="InterPro" id="IPR050733">
    <property type="entry name" value="Vitellogenin/Apolipophorin"/>
</dbReference>
<feature type="signal peptide" evidence="9">
    <location>
        <begin position="1"/>
        <end position="15"/>
    </location>
</feature>
<dbReference type="SMART" id="SM00638">
    <property type="entry name" value="LPD_N"/>
    <property type="match status" value="1"/>
</dbReference>
<comment type="subcellular location">
    <subcellularLocation>
        <location evidence="1">Secreted</location>
    </subcellularLocation>
</comment>
<dbReference type="InterPro" id="IPR015819">
    <property type="entry name" value="Lipid_transp_b-sht_shell"/>
</dbReference>
<dbReference type="GO" id="GO:0045735">
    <property type="term" value="F:nutrient reservoir activity"/>
    <property type="evidence" value="ECO:0007669"/>
    <property type="project" value="UniProtKB-KW"/>
</dbReference>
<dbReference type="SUPFAM" id="SSF56968">
    <property type="entry name" value="Lipovitellin-phosvitin complex, beta-sheet shell regions"/>
    <property type="match status" value="2"/>
</dbReference>
<reference evidence="13" key="1">
    <citation type="journal article" date="2014" name="Nat. Genet.">
        <title>Genome of the human hookworm Necator americanus.</title>
        <authorList>
            <person name="Tang Y.T."/>
            <person name="Gao X."/>
            <person name="Rosa B.A."/>
            <person name="Abubucker S."/>
            <person name="Hallsworth-Pepin K."/>
            <person name="Martin J."/>
            <person name="Tyagi R."/>
            <person name="Heizer E."/>
            <person name="Zhang X."/>
            <person name="Bhonagiri-Palsikar V."/>
            <person name="Minx P."/>
            <person name="Warren W.C."/>
            <person name="Wang Q."/>
            <person name="Zhan B."/>
            <person name="Hotez P.J."/>
            <person name="Sternberg P.W."/>
            <person name="Dougall A."/>
            <person name="Gaze S.T."/>
            <person name="Mulvenna J."/>
            <person name="Sotillo J."/>
            <person name="Ranganathan S."/>
            <person name="Rabelo E.M."/>
            <person name="Wilson R.K."/>
            <person name="Felgner P.L."/>
            <person name="Bethony J."/>
            <person name="Hawdon J.M."/>
            <person name="Gasser R.B."/>
            <person name="Loukas A."/>
            <person name="Mitreva M."/>
        </authorList>
    </citation>
    <scope>NUCLEOTIDE SEQUENCE [LARGE SCALE GENOMIC DNA]</scope>
</reference>
<keyword evidence="8" id="KW-0175">Coiled coil</keyword>
<dbReference type="InterPro" id="IPR015255">
    <property type="entry name" value="Vitellinogen_open_b-sht"/>
</dbReference>
<keyword evidence="6" id="KW-0325">Glycoprotein</keyword>
<dbReference type="Pfam" id="PF00094">
    <property type="entry name" value="VWD"/>
    <property type="match status" value="1"/>
</dbReference>
<dbReference type="EMBL" id="KI660243">
    <property type="protein sequence ID" value="ETN76195.1"/>
    <property type="molecule type" value="Genomic_DNA"/>
</dbReference>
<keyword evidence="2" id="KW-0964">Secreted</keyword>
<dbReference type="CTD" id="25351889"/>
<dbReference type="FunFam" id="1.25.10.20:FF:000003">
    <property type="entry name" value="Vitellogenin C"/>
    <property type="match status" value="1"/>
</dbReference>
<feature type="domain" description="VWFD" evidence="11">
    <location>
        <begin position="1351"/>
        <end position="1520"/>
    </location>
</feature>
<dbReference type="OrthoDB" id="5825149at2759"/>
<dbReference type="Pfam" id="PF09172">
    <property type="entry name" value="Vit_open_b-sht"/>
    <property type="match status" value="1"/>
</dbReference>
<dbReference type="InterPro" id="IPR001747">
    <property type="entry name" value="Vitellogenin_N"/>
</dbReference>
<evidence type="ECO:0000259" key="10">
    <source>
        <dbReference type="PROSITE" id="PS51211"/>
    </source>
</evidence>
<evidence type="ECO:0000256" key="2">
    <source>
        <dbReference type="ARBA" id="ARBA00022525"/>
    </source>
</evidence>
<dbReference type="Gene3D" id="1.25.10.20">
    <property type="entry name" value="Vitellinogen, superhelical"/>
    <property type="match status" value="1"/>
</dbReference>
<dbReference type="GO" id="GO:0005319">
    <property type="term" value="F:lipid transporter activity"/>
    <property type="evidence" value="ECO:0007669"/>
    <property type="project" value="InterPro"/>
</dbReference>
<evidence type="ECO:0000259" key="11">
    <source>
        <dbReference type="PROSITE" id="PS51233"/>
    </source>
</evidence>
<dbReference type="InterPro" id="IPR011030">
    <property type="entry name" value="Lipovitellin_superhlx_dom"/>
</dbReference>
<keyword evidence="5" id="KW-1015">Disulfide bond</keyword>
<dbReference type="GO" id="GO:0005576">
    <property type="term" value="C:extracellular region"/>
    <property type="evidence" value="ECO:0007669"/>
    <property type="project" value="UniProtKB-SubCell"/>
</dbReference>
<dbReference type="SMART" id="SM01169">
    <property type="entry name" value="DUF1943"/>
    <property type="match status" value="1"/>
</dbReference>
<name>W2T2G3_NECAM</name>
<keyword evidence="13" id="KW-1185">Reference proteome</keyword>
<dbReference type="Pfam" id="PF01347">
    <property type="entry name" value="Vitellogenin_N"/>
    <property type="match status" value="1"/>
</dbReference>
<dbReference type="InterPro" id="IPR001846">
    <property type="entry name" value="VWF_type-D"/>
</dbReference>
<dbReference type="InterPro" id="IPR015816">
    <property type="entry name" value="Vitellinogen_b-sht_N"/>
</dbReference>
<evidence type="ECO:0000313" key="12">
    <source>
        <dbReference type="EMBL" id="ETN76195.1"/>
    </source>
</evidence>
<protein>
    <submittedName>
        <fullName evidence="12">von Willebrand factor type D domain protein</fullName>
    </submittedName>
</protein>
<evidence type="ECO:0000256" key="3">
    <source>
        <dbReference type="ARBA" id="ARBA00022729"/>
    </source>
</evidence>
<dbReference type="SMART" id="SM00216">
    <property type="entry name" value="VWD"/>
    <property type="match status" value="1"/>
</dbReference>
<evidence type="ECO:0000256" key="8">
    <source>
        <dbReference type="SAM" id="Coils"/>
    </source>
</evidence>
<dbReference type="Proteomes" id="UP000053676">
    <property type="component" value="Unassembled WGS sequence"/>
</dbReference>
<evidence type="ECO:0000256" key="5">
    <source>
        <dbReference type="ARBA" id="ARBA00023157"/>
    </source>
</evidence>